<gene>
    <name evidence="1" type="ORF">PQU95_18185</name>
</gene>
<dbReference type="Pfam" id="PF08905">
    <property type="entry name" value="DUF1850"/>
    <property type="match status" value="1"/>
</dbReference>
<proteinExistence type="predicted"/>
<dbReference type="InterPro" id="IPR015001">
    <property type="entry name" value="DUF1850"/>
</dbReference>
<reference evidence="1 2" key="1">
    <citation type="submission" date="2023-01" db="EMBL/GenBank/DDBJ databases">
        <title>Novel species of the genus Vogesella isolated from rivers.</title>
        <authorList>
            <person name="Lu H."/>
        </authorList>
    </citation>
    <scope>NUCLEOTIDE SEQUENCE [LARGE SCALE GENOMIC DNA]</scope>
    <source>
        <strain evidence="1 2">DC21W</strain>
    </source>
</reference>
<dbReference type="RefSeq" id="WP_272753318.1">
    <property type="nucleotide sequence ID" value="NZ_JAQQLF010000033.1"/>
</dbReference>
<name>A0ABT5J4N8_9NEIS</name>
<keyword evidence="2" id="KW-1185">Reference proteome</keyword>
<dbReference type="Proteomes" id="UP001219956">
    <property type="component" value="Unassembled WGS sequence"/>
</dbReference>
<comment type="caution">
    <text evidence="1">The sequence shown here is derived from an EMBL/GenBank/DDBJ whole genome shotgun (WGS) entry which is preliminary data.</text>
</comment>
<protein>
    <submittedName>
        <fullName evidence="1">DUF1850 domain-containing protein</fullName>
    </submittedName>
</protein>
<evidence type="ECO:0000313" key="2">
    <source>
        <dbReference type="Proteomes" id="UP001219956"/>
    </source>
</evidence>
<dbReference type="EMBL" id="JAQQLF010000033">
    <property type="protein sequence ID" value="MDC7719134.1"/>
    <property type="molecule type" value="Genomic_DNA"/>
</dbReference>
<evidence type="ECO:0000313" key="1">
    <source>
        <dbReference type="EMBL" id="MDC7719134.1"/>
    </source>
</evidence>
<sequence>MALCLTTAVTSIKLLVTAFTLVWTHSIEKIDWQEQWQVQPDGLQLLAATVRGSGAGMEVPDGAVWHDGAWTYALPLRVPALRLTRSPYVPDYRLCLPGQPCQPLWHWLPADDTVTTVAPCKD</sequence>
<accession>A0ABT5J4N8</accession>
<organism evidence="1 2">
    <name type="scientific">Vogesella aquatica</name>
    <dbReference type="NCBI Taxonomy" id="2984206"/>
    <lineage>
        <taxon>Bacteria</taxon>
        <taxon>Pseudomonadati</taxon>
        <taxon>Pseudomonadota</taxon>
        <taxon>Betaproteobacteria</taxon>
        <taxon>Neisseriales</taxon>
        <taxon>Chromobacteriaceae</taxon>
        <taxon>Vogesella</taxon>
    </lineage>
</organism>